<dbReference type="GeneID" id="85411940"/>
<protein>
    <recommendedName>
        <fullName evidence="5">Methyltransferase domain-containing protein</fullName>
    </recommendedName>
</protein>
<gene>
    <name evidence="3" type="ORF">CTAM01_11692</name>
</gene>
<evidence type="ECO:0000313" key="3">
    <source>
        <dbReference type="EMBL" id="KAK1487659.1"/>
    </source>
</evidence>
<dbReference type="Gene3D" id="3.40.50.150">
    <property type="entry name" value="Vaccinia Virus protein VP39"/>
    <property type="match status" value="1"/>
</dbReference>
<dbReference type="Pfam" id="PF13489">
    <property type="entry name" value="Methyltransf_23"/>
    <property type="match status" value="1"/>
</dbReference>
<keyword evidence="4" id="KW-1185">Reference proteome</keyword>
<dbReference type="RefSeq" id="XP_060377606.1">
    <property type="nucleotide sequence ID" value="XM_060527702.1"/>
</dbReference>
<comment type="caution">
    <text evidence="3">The sequence shown here is derived from an EMBL/GenBank/DDBJ whole genome shotgun (WGS) entry which is preliminary data.</text>
</comment>
<accession>A0ABQ9QWR8</accession>
<name>A0ABQ9QWR8_9PEZI</name>
<evidence type="ECO:0008006" key="5">
    <source>
        <dbReference type="Google" id="ProtNLM"/>
    </source>
</evidence>
<feature type="region of interest" description="Disordered" evidence="2">
    <location>
        <begin position="14"/>
        <end position="33"/>
    </location>
</feature>
<feature type="compositionally biased region" description="Low complexity" evidence="2">
    <location>
        <begin position="338"/>
        <end position="353"/>
    </location>
</feature>
<reference evidence="3 4" key="1">
    <citation type="submission" date="2016-10" db="EMBL/GenBank/DDBJ databases">
        <title>The genome sequence of Colletotrichum fioriniae PJ7.</title>
        <authorList>
            <person name="Baroncelli R."/>
        </authorList>
    </citation>
    <scope>NUCLEOTIDE SEQUENCE [LARGE SCALE GENOMIC DNA]</scope>
    <source>
        <strain evidence="3 4">Tom-12</strain>
    </source>
</reference>
<feature type="region of interest" description="Disordered" evidence="2">
    <location>
        <begin position="332"/>
        <end position="353"/>
    </location>
</feature>
<dbReference type="InterPro" id="IPR029063">
    <property type="entry name" value="SAM-dependent_MTases_sf"/>
</dbReference>
<comment type="similarity">
    <text evidence="1">Belongs to the methyltransferase superfamily. LaeA methyltransferase family.</text>
</comment>
<evidence type="ECO:0000256" key="2">
    <source>
        <dbReference type="SAM" id="MobiDB-lite"/>
    </source>
</evidence>
<evidence type="ECO:0000256" key="1">
    <source>
        <dbReference type="ARBA" id="ARBA00038158"/>
    </source>
</evidence>
<dbReference type="PANTHER" id="PTHR43591:SF31">
    <property type="entry name" value="LAEA-LIKE, PUTATIVE (AFU_ORTHOLOGUE AFUA_8G01930)-RELATED"/>
    <property type="match status" value="1"/>
</dbReference>
<dbReference type="Proteomes" id="UP001227543">
    <property type="component" value="Unassembled WGS sequence"/>
</dbReference>
<dbReference type="SUPFAM" id="SSF53335">
    <property type="entry name" value="S-adenosyl-L-methionine-dependent methyltransferases"/>
    <property type="match status" value="1"/>
</dbReference>
<dbReference type="EMBL" id="MLFU01000065">
    <property type="protein sequence ID" value="KAK1487659.1"/>
    <property type="molecule type" value="Genomic_DNA"/>
</dbReference>
<evidence type="ECO:0000313" key="4">
    <source>
        <dbReference type="Proteomes" id="UP001227543"/>
    </source>
</evidence>
<organism evidence="3 4">
    <name type="scientific">Colletotrichum tamarilloi</name>
    <dbReference type="NCBI Taxonomy" id="1209934"/>
    <lineage>
        <taxon>Eukaryota</taxon>
        <taxon>Fungi</taxon>
        <taxon>Dikarya</taxon>
        <taxon>Ascomycota</taxon>
        <taxon>Pezizomycotina</taxon>
        <taxon>Sordariomycetes</taxon>
        <taxon>Hypocreomycetidae</taxon>
        <taxon>Glomerellales</taxon>
        <taxon>Glomerellaceae</taxon>
        <taxon>Colletotrichum</taxon>
        <taxon>Colletotrichum acutatum species complex</taxon>
    </lineage>
</organism>
<proteinExistence type="inferred from homology"/>
<sequence length="353" mass="39912">MANPPQDFEVQIAADEEQDDSRSEMGTSIASSSTSLRSSLLDYRRENGRTYHRYKDGKYQFPNDERELDRLDLVNHLCLLTMDGELGIAPLCREDAKVGRVLDVGTGTGIIWAVQFGDDHPEADILGIDLSPTQPSSVPPNVRFEVDDIEDEWTFSQPFQYIHSRFMTSSIRDWRIFLQRCYDNLEPGGYVELQETAIFAQSDDGTLKPEHALSDWSKYLMEASIKLGAAWVDTPELRGLMVEVGFEDVALSTFKWPTNPWPKEKHFKELGAWNNENFMTGMEAITMAPLTRALNWSPEEVRVFLMEVRKNGNDRNIHAYWPQHVLVGRKPVKEKQESAPALGPASGASPATA</sequence>
<dbReference type="PANTHER" id="PTHR43591">
    <property type="entry name" value="METHYLTRANSFERASE"/>
    <property type="match status" value="1"/>
</dbReference>
<dbReference type="CDD" id="cd02440">
    <property type="entry name" value="AdoMet_MTases"/>
    <property type="match status" value="1"/>
</dbReference>